<reference evidence="3 4" key="1">
    <citation type="journal article" date="2019" name="Int. J. Syst. Evol. Microbiol.">
        <title>The Global Catalogue of Microorganisms (GCM) 10K type strain sequencing project: providing services to taxonomists for standard genome sequencing and annotation.</title>
        <authorList>
            <consortium name="The Broad Institute Genomics Platform"/>
            <consortium name="The Broad Institute Genome Sequencing Center for Infectious Disease"/>
            <person name="Wu L."/>
            <person name="Ma J."/>
        </authorList>
    </citation>
    <scope>NUCLEOTIDE SEQUENCE [LARGE SCALE GENOMIC DNA]</scope>
    <source>
        <strain evidence="3 4">DT72</strain>
    </source>
</reference>
<dbReference type="Pfam" id="PF08350">
    <property type="entry name" value="FilR1_middle"/>
    <property type="match status" value="1"/>
</dbReference>
<keyword evidence="4" id="KW-1185">Reference proteome</keyword>
<dbReference type="InterPro" id="IPR057527">
    <property type="entry name" value="HVO_A0261-like_N"/>
</dbReference>
<feature type="domain" description="HVO-A0261-like N-terminal" evidence="2">
    <location>
        <begin position="8"/>
        <end position="80"/>
    </location>
</feature>
<comment type="caution">
    <text evidence="3">The sequence shown here is derived from an EMBL/GenBank/DDBJ whole genome shotgun (WGS) entry which is preliminary data.</text>
</comment>
<evidence type="ECO:0008006" key="5">
    <source>
        <dbReference type="Google" id="ProtNLM"/>
    </source>
</evidence>
<protein>
    <recommendedName>
        <fullName evidence="5">Transcriptional regulator</fullName>
    </recommendedName>
</protein>
<name>A0ABD5WGB7_9EURY</name>
<dbReference type="GeneID" id="79305958"/>
<dbReference type="InterPro" id="IPR036388">
    <property type="entry name" value="WH-like_DNA-bd_sf"/>
</dbReference>
<dbReference type="InterPro" id="IPR036390">
    <property type="entry name" value="WH_DNA-bd_sf"/>
</dbReference>
<organism evidence="3 4">
    <name type="scientific">Halorussus caseinilyticus</name>
    <dbReference type="NCBI Taxonomy" id="3034025"/>
    <lineage>
        <taxon>Archaea</taxon>
        <taxon>Methanobacteriati</taxon>
        <taxon>Methanobacteriota</taxon>
        <taxon>Stenosarchaea group</taxon>
        <taxon>Halobacteria</taxon>
        <taxon>Halobacteriales</taxon>
        <taxon>Haladaptataceae</taxon>
        <taxon>Halorussus</taxon>
    </lineage>
</organism>
<evidence type="ECO:0000259" key="1">
    <source>
        <dbReference type="Pfam" id="PF08350"/>
    </source>
</evidence>
<proteinExistence type="predicted"/>
<dbReference type="EMBL" id="JBHSZH010000004">
    <property type="protein sequence ID" value="MFC7079501.1"/>
    <property type="molecule type" value="Genomic_DNA"/>
</dbReference>
<evidence type="ECO:0000259" key="2">
    <source>
        <dbReference type="Pfam" id="PF25213"/>
    </source>
</evidence>
<dbReference type="InterPro" id="IPR013561">
    <property type="entry name" value="FilR1_middle_dom"/>
</dbReference>
<gene>
    <name evidence="3" type="ORF">ACFQJ6_04400</name>
</gene>
<dbReference type="Proteomes" id="UP001596407">
    <property type="component" value="Unassembled WGS sequence"/>
</dbReference>
<dbReference type="Gene3D" id="1.10.10.10">
    <property type="entry name" value="Winged helix-like DNA-binding domain superfamily/Winged helix DNA-binding domain"/>
    <property type="match status" value="1"/>
</dbReference>
<dbReference type="AlphaFoldDB" id="A0ABD5WGB7"/>
<accession>A0ABD5WGB7</accession>
<sequence>MGLPSEQLKLLVQRRDLLIDIADGVTDRRKLASRSGYSQSTVYRALKNLADADLLNEHYGHYELTDIGDQLFGHVQELYAEANVLNEFDGLTKGPELSVIKPCVFKDATVVTTERHSPNKPLEPVCQLLDRNSKIVAFTPVLFSNLMTNFNGKSPDTTVELIVEAASLQKQANSRYDQPEIENVLSTDYVGIVEDRLPFGLFVSTTPKVELCIVILNDGVPCISLHNTTDESYQWALDLYNRYRQESHPLEQWQSNSTSPNKMQ</sequence>
<dbReference type="SUPFAM" id="SSF46785">
    <property type="entry name" value="Winged helix' DNA-binding domain"/>
    <property type="match status" value="1"/>
</dbReference>
<dbReference type="RefSeq" id="WP_276282865.1">
    <property type="nucleotide sequence ID" value="NZ_CP119813.1"/>
</dbReference>
<dbReference type="Pfam" id="PF25213">
    <property type="entry name" value="HVO_A0261_N"/>
    <property type="match status" value="1"/>
</dbReference>
<evidence type="ECO:0000313" key="4">
    <source>
        <dbReference type="Proteomes" id="UP001596407"/>
    </source>
</evidence>
<evidence type="ECO:0000313" key="3">
    <source>
        <dbReference type="EMBL" id="MFC7079501.1"/>
    </source>
</evidence>
<feature type="domain" description="Methanogenesis regulatory protein FilR1 middle" evidence="1">
    <location>
        <begin position="118"/>
        <end position="245"/>
    </location>
</feature>